<proteinExistence type="predicted"/>
<dbReference type="Proteomes" id="UP000004664">
    <property type="component" value="Unassembled WGS sequence"/>
</dbReference>
<dbReference type="AlphaFoldDB" id="G3IST2"/>
<keyword evidence="2" id="KW-1185">Reference proteome</keyword>
<evidence type="ECO:0000313" key="2">
    <source>
        <dbReference type="Proteomes" id="UP000004664"/>
    </source>
</evidence>
<dbReference type="HOGENOM" id="CLU_3027148_0_0_6"/>
<gene>
    <name evidence="1" type="ORF">Mettu_1220</name>
</gene>
<reference evidence="1 2" key="1">
    <citation type="submission" date="2011-06" db="EMBL/GenBank/DDBJ databases">
        <title>Genomic sequence of Methylobacter tundripaludum SV96.</title>
        <authorList>
            <consortium name="US DOE Joint Genome Institute"/>
            <person name="Lucas S."/>
            <person name="Han J."/>
            <person name="Lapidus A."/>
            <person name="Cheng J.-F."/>
            <person name="Goodwin L."/>
            <person name="Pitluck S."/>
            <person name="Held B."/>
            <person name="Detter J.C."/>
            <person name="Han C."/>
            <person name="Tapia R."/>
            <person name="Land M."/>
            <person name="Hauser L."/>
            <person name="Kyrpides N."/>
            <person name="Ivanova N."/>
            <person name="Ovchinnikova G."/>
            <person name="Pagani I."/>
            <person name="Klotz M.G."/>
            <person name="Dispirito A.A."/>
            <person name="Murrell J.C."/>
            <person name="Dunfield P."/>
            <person name="Kalyuzhnaya M.G."/>
            <person name="Svenning M."/>
            <person name="Trotsenko Y.A."/>
            <person name="Stein L.Y."/>
            <person name="Woyke T."/>
        </authorList>
    </citation>
    <scope>NUCLEOTIDE SEQUENCE [LARGE SCALE GENOMIC DNA]</scope>
    <source>
        <strain evidence="2">ATCC BAA-1195 / DSM 17260 / SV96</strain>
    </source>
</reference>
<accession>G3IST2</accession>
<protein>
    <submittedName>
        <fullName evidence="1">Uncharacterized protein</fullName>
    </submittedName>
</protein>
<evidence type="ECO:0000313" key="1">
    <source>
        <dbReference type="EMBL" id="EGW22406.1"/>
    </source>
</evidence>
<organism evidence="1 2">
    <name type="scientific">Methylobacter tundripaludum (strain ATCC BAA-1195 / DSM 17260 / SV96)</name>
    <dbReference type="NCBI Taxonomy" id="697282"/>
    <lineage>
        <taxon>Bacteria</taxon>
        <taxon>Pseudomonadati</taxon>
        <taxon>Pseudomonadota</taxon>
        <taxon>Gammaproteobacteria</taxon>
        <taxon>Methylococcales</taxon>
        <taxon>Methylococcaceae</taxon>
        <taxon>Methylobacter</taxon>
    </lineage>
</organism>
<name>G3IST2_METTV</name>
<sequence>MATNHPARTIIIFITNPVGSSAYLTRDYTSLIDKFCILFKYKGSIRFQTLCCLSH</sequence>
<dbReference type="EMBL" id="JH109152">
    <property type="protein sequence ID" value="EGW22406.1"/>
    <property type="molecule type" value="Genomic_DNA"/>
</dbReference>